<evidence type="ECO:0000313" key="2">
    <source>
        <dbReference type="EMBL" id="MBC5687577.1"/>
    </source>
</evidence>
<accession>A0A923LF71</accession>
<dbReference type="Proteomes" id="UP000652477">
    <property type="component" value="Unassembled WGS sequence"/>
</dbReference>
<proteinExistence type="predicted"/>
<name>A0A923LF71_9FIRM</name>
<evidence type="ECO:0008006" key="4">
    <source>
        <dbReference type="Google" id="ProtNLM"/>
    </source>
</evidence>
<keyword evidence="1" id="KW-1133">Transmembrane helix</keyword>
<gene>
    <name evidence="2" type="ORF">H8S37_01330</name>
</gene>
<dbReference type="RefSeq" id="WP_186874259.1">
    <property type="nucleotide sequence ID" value="NZ_JACOPF010000001.1"/>
</dbReference>
<dbReference type="EMBL" id="JACOPF010000001">
    <property type="protein sequence ID" value="MBC5687577.1"/>
    <property type="molecule type" value="Genomic_DNA"/>
</dbReference>
<comment type="caution">
    <text evidence="2">The sequence shown here is derived from an EMBL/GenBank/DDBJ whole genome shotgun (WGS) entry which is preliminary data.</text>
</comment>
<keyword evidence="1" id="KW-0812">Transmembrane</keyword>
<organism evidence="2 3">
    <name type="scientific">Mediterraneibacter hominis</name>
    <dbReference type="NCBI Taxonomy" id="2763054"/>
    <lineage>
        <taxon>Bacteria</taxon>
        <taxon>Bacillati</taxon>
        <taxon>Bacillota</taxon>
        <taxon>Clostridia</taxon>
        <taxon>Lachnospirales</taxon>
        <taxon>Lachnospiraceae</taxon>
        <taxon>Mediterraneibacter</taxon>
    </lineage>
</organism>
<evidence type="ECO:0000313" key="3">
    <source>
        <dbReference type="Proteomes" id="UP000652477"/>
    </source>
</evidence>
<dbReference type="AlphaFoldDB" id="A0A923LF71"/>
<sequence>MGSKTKIVVLHMKEIIYTAVFAALAILLIVLLVVMFKPDGNGKNADTKKYTPGIYTSSLTLNNTNLEVEVSVDESRINSIRFSNLDEAMATMFPLIQPAIEDIAEQIYDTQSLEEIALSEDTPYTSQVILDAIKEAVEKAAVE</sequence>
<protein>
    <recommendedName>
        <fullName evidence="4">FMN-binding protein</fullName>
    </recommendedName>
</protein>
<keyword evidence="3" id="KW-1185">Reference proteome</keyword>
<evidence type="ECO:0000256" key="1">
    <source>
        <dbReference type="SAM" id="Phobius"/>
    </source>
</evidence>
<reference evidence="2" key="1">
    <citation type="submission" date="2020-08" db="EMBL/GenBank/DDBJ databases">
        <title>Genome public.</title>
        <authorList>
            <person name="Liu C."/>
            <person name="Sun Q."/>
        </authorList>
    </citation>
    <scope>NUCLEOTIDE SEQUENCE</scope>
    <source>
        <strain evidence="2">NSJ-55</strain>
    </source>
</reference>
<feature type="transmembrane region" description="Helical" evidence="1">
    <location>
        <begin position="15"/>
        <end position="36"/>
    </location>
</feature>
<keyword evidence="1" id="KW-0472">Membrane</keyword>